<comment type="caution">
    <text evidence="3">The sequence shown here is derived from an EMBL/GenBank/DDBJ whole genome shotgun (WGS) entry which is preliminary data.</text>
</comment>
<feature type="transmembrane region" description="Helical" evidence="1">
    <location>
        <begin position="320"/>
        <end position="341"/>
    </location>
</feature>
<dbReference type="Proteomes" id="UP000321258">
    <property type="component" value="Unassembled WGS sequence"/>
</dbReference>
<dbReference type="OrthoDB" id="9767863at2"/>
<evidence type="ECO:0000313" key="4">
    <source>
        <dbReference type="Proteomes" id="UP000321258"/>
    </source>
</evidence>
<dbReference type="AlphaFoldDB" id="A0A512INE6"/>
<dbReference type="PANTHER" id="PTHR23028">
    <property type="entry name" value="ACETYLTRANSFERASE"/>
    <property type="match status" value="1"/>
</dbReference>
<proteinExistence type="predicted"/>
<feature type="transmembrane region" description="Helical" evidence="1">
    <location>
        <begin position="193"/>
        <end position="213"/>
    </location>
</feature>
<keyword evidence="1" id="KW-0812">Transmembrane</keyword>
<accession>A0A512INE6</accession>
<keyword evidence="4" id="KW-1185">Reference proteome</keyword>
<name>A0A512INE6_9HYPH</name>
<evidence type="ECO:0000256" key="1">
    <source>
        <dbReference type="SAM" id="Phobius"/>
    </source>
</evidence>
<dbReference type="GO" id="GO:0000271">
    <property type="term" value="P:polysaccharide biosynthetic process"/>
    <property type="evidence" value="ECO:0007669"/>
    <property type="project" value="TreeGrafter"/>
</dbReference>
<dbReference type="InterPro" id="IPR050879">
    <property type="entry name" value="Acyltransferase_3"/>
</dbReference>
<keyword evidence="1" id="KW-0472">Membrane</keyword>
<keyword evidence="1" id="KW-1133">Transmembrane helix</keyword>
<keyword evidence="3" id="KW-0012">Acyltransferase</keyword>
<dbReference type="GO" id="GO:0016020">
    <property type="term" value="C:membrane"/>
    <property type="evidence" value="ECO:0007669"/>
    <property type="project" value="TreeGrafter"/>
</dbReference>
<sequence>MKLVLVQALRAFAALLVVVHHAQFETAALAIRTNLAFRPSTLLPWPVGVDVFFVISGFIIVYASASLYGRPGGRRRFLAHRVARLVPLYWLLSAAYLAVALAVPGLLTGEAGASGLDPASIAASFLFWPMLRPDGTALPLYGLGWTLNCEMFFYAVFAIGIGWGRRAAVAWLVAALGLLVLSRAAFPDMPMPLAFWTSPIILEFAFGAALGLARAEGFRIGLPVRAMLCAGGLTLLMLVPEPSLALHPFVYGIPSALLVAAAALGHDPASSGDDSPSLSVRAAAALGDASYALYLVHPFVLRGTREALVRSGLGPVLGAWPSLGLMIGLAVLVSLAVYRLVERPLTRRARRLLDPGPRERLGSEKALEAAVPHVPPRTKRI</sequence>
<feature type="transmembrane region" description="Helical" evidence="1">
    <location>
        <begin position="278"/>
        <end position="300"/>
    </location>
</feature>
<evidence type="ECO:0000259" key="2">
    <source>
        <dbReference type="Pfam" id="PF01757"/>
    </source>
</evidence>
<dbReference type="Pfam" id="PF01757">
    <property type="entry name" value="Acyl_transf_3"/>
    <property type="match status" value="1"/>
</dbReference>
<evidence type="ECO:0000313" key="3">
    <source>
        <dbReference type="EMBL" id="GEO99236.1"/>
    </source>
</evidence>
<dbReference type="GO" id="GO:0016747">
    <property type="term" value="F:acyltransferase activity, transferring groups other than amino-acyl groups"/>
    <property type="evidence" value="ECO:0007669"/>
    <property type="project" value="InterPro"/>
</dbReference>
<feature type="transmembrane region" description="Helical" evidence="1">
    <location>
        <begin position="168"/>
        <end position="187"/>
    </location>
</feature>
<feature type="transmembrane region" description="Helical" evidence="1">
    <location>
        <begin position="245"/>
        <end position="266"/>
    </location>
</feature>
<feature type="transmembrane region" description="Helical" evidence="1">
    <location>
        <begin position="220"/>
        <end position="239"/>
    </location>
</feature>
<dbReference type="PANTHER" id="PTHR23028:SF131">
    <property type="entry name" value="BLR2367 PROTEIN"/>
    <property type="match status" value="1"/>
</dbReference>
<reference evidence="3 4" key="1">
    <citation type="submission" date="2019-07" db="EMBL/GenBank/DDBJ databases">
        <title>Whole genome shotgun sequence of Methylobacterium haplocladii NBRC 107714.</title>
        <authorList>
            <person name="Hosoyama A."/>
            <person name="Uohara A."/>
            <person name="Ohji S."/>
            <person name="Ichikawa N."/>
        </authorList>
    </citation>
    <scope>NUCLEOTIDE SEQUENCE [LARGE SCALE GENOMIC DNA]</scope>
    <source>
        <strain evidence="3 4">NBRC 107714</strain>
    </source>
</reference>
<feature type="transmembrane region" description="Helical" evidence="1">
    <location>
        <begin position="138"/>
        <end position="161"/>
    </location>
</feature>
<feature type="domain" description="Acyltransferase 3" evidence="2">
    <location>
        <begin position="8"/>
        <end position="339"/>
    </location>
</feature>
<feature type="transmembrane region" description="Helical" evidence="1">
    <location>
        <begin position="88"/>
        <end position="107"/>
    </location>
</feature>
<dbReference type="RefSeq" id="WP_147078129.1">
    <property type="nucleotide sequence ID" value="NZ_BJZT01000014.1"/>
</dbReference>
<organism evidence="3 4">
    <name type="scientific">Methylobacterium haplocladii</name>
    <dbReference type="NCBI Taxonomy" id="1176176"/>
    <lineage>
        <taxon>Bacteria</taxon>
        <taxon>Pseudomonadati</taxon>
        <taxon>Pseudomonadota</taxon>
        <taxon>Alphaproteobacteria</taxon>
        <taxon>Hyphomicrobiales</taxon>
        <taxon>Methylobacteriaceae</taxon>
        <taxon>Methylobacterium</taxon>
    </lineage>
</organism>
<gene>
    <name evidence="3" type="ORF">MHA02_16240</name>
</gene>
<dbReference type="InterPro" id="IPR002656">
    <property type="entry name" value="Acyl_transf_3_dom"/>
</dbReference>
<keyword evidence="3" id="KW-0808">Transferase</keyword>
<protein>
    <submittedName>
        <fullName evidence="3">Acyltransferase</fullName>
    </submittedName>
</protein>
<feature type="transmembrane region" description="Helical" evidence="1">
    <location>
        <begin position="46"/>
        <end position="68"/>
    </location>
</feature>
<dbReference type="EMBL" id="BJZT01000014">
    <property type="protein sequence ID" value="GEO99236.1"/>
    <property type="molecule type" value="Genomic_DNA"/>
</dbReference>